<dbReference type="SMART" id="SM00408">
    <property type="entry name" value="IGc2"/>
    <property type="match status" value="1"/>
</dbReference>
<dbReference type="InterPro" id="IPR003598">
    <property type="entry name" value="Ig_sub2"/>
</dbReference>
<gene>
    <name evidence="9" type="ORF">g.44078</name>
</gene>
<evidence type="ECO:0000256" key="5">
    <source>
        <dbReference type="ARBA" id="ARBA00023157"/>
    </source>
</evidence>
<keyword evidence="7" id="KW-1133">Transmembrane helix</keyword>
<organism evidence="9">
    <name type="scientific">Clastoptera arizonana</name>
    <name type="common">Arizona spittle bug</name>
    <dbReference type="NCBI Taxonomy" id="38151"/>
    <lineage>
        <taxon>Eukaryota</taxon>
        <taxon>Metazoa</taxon>
        <taxon>Ecdysozoa</taxon>
        <taxon>Arthropoda</taxon>
        <taxon>Hexapoda</taxon>
        <taxon>Insecta</taxon>
        <taxon>Pterygota</taxon>
        <taxon>Neoptera</taxon>
        <taxon>Paraneoptera</taxon>
        <taxon>Hemiptera</taxon>
        <taxon>Auchenorrhyncha</taxon>
        <taxon>Cercopoidea</taxon>
        <taxon>Clastopteridae</taxon>
        <taxon>Clastoptera</taxon>
    </lineage>
</organism>
<protein>
    <recommendedName>
        <fullName evidence="8">Ig-like domain-containing protein</fullName>
    </recommendedName>
</protein>
<feature type="transmembrane region" description="Helical" evidence="7">
    <location>
        <begin position="155"/>
        <end position="182"/>
    </location>
</feature>
<accession>A0A1B6DGE7</accession>
<keyword evidence="3" id="KW-0677">Repeat</keyword>
<keyword evidence="5" id="KW-1015">Disulfide bond</keyword>
<sequence length="512" mass="58924">VSWLEKYNRVQSNMKCAGKEMLEVMKGLDCPTVPEPLYSTLFKTLKMRSKAILTCFFTGKPSPSITWVTPSGFIFHFRSNNSKEVFTHHPTVHLYDLSATHTNRIKLLNNGSLQIDDVLREDAGLYTCLASNPSANTSSHIIVKLNQSTFYNIKIMSIVVGGSCAGGFLLLTAIGNFIYWVIKRCCWQDRDSPSAKQIYELMESLDVYKTQQMEKLRENYKVQVHRIKDNCTQQVEWIRDGYQGQAKHLRDIRDYGTHQLSSLKDQYCDQVKRVSDYSSCQLDWVRENYVFQQNRIRKFSSHQLLRFRESYKYQQQMLNKMIGNLPALHLENCRSGSCGRSNSSVFEDNNDILGDIYIKKEVEDILPNKVLDDVLLDEQSIYYTPSELSECSKSPIRDIHYKPIDSSLPSTSYYTENVSAQEPIKCLYFTPPNYSQPSCSYSSIPWIEDSPCPVFKCDKNNTKCLVESDTKSFNKYPALETSVSSPELDTLVFTNDQNDKKIKRLITHETAL</sequence>
<evidence type="ECO:0000259" key="8">
    <source>
        <dbReference type="PROSITE" id="PS50835"/>
    </source>
</evidence>
<dbReference type="GO" id="GO:0016020">
    <property type="term" value="C:membrane"/>
    <property type="evidence" value="ECO:0007669"/>
    <property type="project" value="UniProtKB-SubCell"/>
</dbReference>
<evidence type="ECO:0000313" key="9">
    <source>
        <dbReference type="EMBL" id="JAS24728.1"/>
    </source>
</evidence>
<evidence type="ECO:0000256" key="6">
    <source>
        <dbReference type="ARBA" id="ARBA00023180"/>
    </source>
</evidence>
<dbReference type="GO" id="GO:0007157">
    <property type="term" value="P:heterophilic cell-cell adhesion via plasma membrane cell adhesion molecules"/>
    <property type="evidence" value="ECO:0007669"/>
    <property type="project" value="TreeGrafter"/>
</dbReference>
<dbReference type="InterPro" id="IPR007110">
    <property type="entry name" value="Ig-like_dom"/>
</dbReference>
<dbReference type="PROSITE" id="PS50835">
    <property type="entry name" value="IG_LIKE"/>
    <property type="match status" value="1"/>
</dbReference>
<keyword evidence="2" id="KW-0732">Signal</keyword>
<dbReference type="InterPro" id="IPR051427">
    <property type="entry name" value="Nectin/Nectin-like"/>
</dbReference>
<comment type="subcellular location">
    <subcellularLocation>
        <location evidence="1">Membrane</location>
    </subcellularLocation>
</comment>
<reference evidence="9" key="1">
    <citation type="submission" date="2015-12" db="EMBL/GenBank/DDBJ databases">
        <title>De novo transcriptome assembly of four potential Pierce s Disease insect vectors from Arizona vineyards.</title>
        <authorList>
            <person name="Tassone E.E."/>
        </authorList>
    </citation>
    <scope>NUCLEOTIDE SEQUENCE</scope>
</reference>
<keyword evidence="4 7" id="KW-0472">Membrane</keyword>
<dbReference type="GO" id="GO:0007156">
    <property type="term" value="P:homophilic cell adhesion via plasma membrane adhesion molecules"/>
    <property type="evidence" value="ECO:0007669"/>
    <property type="project" value="TreeGrafter"/>
</dbReference>
<keyword evidence="6" id="KW-0325">Glycoprotein</keyword>
<dbReference type="EMBL" id="GEDC01012570">
    <property type="protein sequence ID" value="JAS24728.1"/>
    <property type="molecule type" value="Transcribed_RNA"/>
</dbReference>
<evidence type="ECO:0000256" key="2">
    <source>
        <dbReference type="ARBA" id="ARBA00022729"/>
    </source>
</evidence>
<dbReference type="InterPro" id="IPR036179">
    <property type="entry name" value="Ig-like_dom_sf"/>
</dbReference>
<feature type="domain" description="Ig-like" evidence="8">
    <location>
        <begin position="36"/>
        <end position="144"/>
    </location>
</feature>
<feature type="non-terminal residue" evidence="9">
    <location>
        <position position="1"/>
    </location>
</feature>
<evidence type="ECO:0000256" key="7">
    <source>
        <dbReference type="SAM" id="Phobius"/>
    </source>
</evidence>
<dbReference type="SMART" id="SM00409">
    <property type="entry name" value="IG"/>
    <property type="match status" value="1"/>
</dbReference>
<dbReference type="CDD" id="cd00096">
    <property type="entry name" value="Ig"/>
    <property type="match status" value="1"/>
</dbReference>
<evidence type="ECO:0000256" key="1">
    <source>
        <dbReference type="ARBA" id="ARBA00004370"/>
    </source>
</evidence>
<dbReference type="Gene3D" id="2.60.40.10">
    <property type="entry name" value="Immunoglobulins"/>
    <property type="match status" value="1"/>
</dbReference>
<keyword evidence="7" id="KW-0812">Transmembrane</keyword>
<dbReference type="SUPFAM" id="SSF48726">
    <property type="entry name" value="Immunoglobulin"/>
    <property type="match status" value="1"/>
</dbReference>
<dbReference type="GO" id="GO:0005912">
    <property type="term" value="C:adherens junction"/>
    <property type="evidence" value="ECO:0007669"/>
    <property type="project" value="TreeGrafter"/>
</dbReference>
<dbReference type="PANTHER" id="PTHR23277:SF108">
    <property type="entry name" value="FASCICLIN-3"/>
    <property type="match status" value="1"/>
</dbReference>
<dbReference type="PANTHER" id="PTHR23277">
    <property type="entry name" value="NECTIN-RELATED"/>
    <property type="match status" value="1"/>
</dbReference>
<evidence type="ECO:0000256" key="3">
    <source>
        <dbReference type="ARBA" id="ARBA00022737"/>
    </source>
</evidence>
<dbReference type="Pfam" id="PF13927">
    <property type="entry name" value="Ig_3"/>
    <property type="match status" value="1"/>
</dbReference>
<dbReference type="InterPro" id="IPR013783">
    <property type="entry name" value="Ig-like_fold"/>
</dbReference>
<evidence type="ECO:0000256" key="4">
    <source>
        <dbReference type="ARBA" id="ARBA00023136"/>
    </source>
</evidence>
<proteinExistence type="predicted"/>
<dbReference type="AlphaFoldDB" id="A0A1B6DGE7"/>
<name>A0A1B6DGE7_9HEMI</name>
<dbReference type="InterPro" id="IPR003599">
    <property type="entry name" value="Ig_sub"/>
</dbReference>